<keyword evidence="4" id="KW-1133">Transmembrane helix</keyword>
<dbReference type="GO" id="GO:0016020">
    <property type="term" value="C:membrane"/>
    <property type="evidence" value="ECO:0007669"/>
    <property type="project" value="UniProtKB-SubCell"/>
</dbReference>
<feature type="region of interest" description="Disordered" evidence="3">
    <location>
        <begin position="1"/>
        <end position="21"/>
    </location>
</feature>
<reference evidence="5 6" key="1">
    <citation type="submission" date="2019-07" db="EMBL/GenBank/DDBJ databases">
        <title>Genome sequencing of lignin-degrading bacterial isolates.</title>
        <authorList>
            <person name="Gladden J."/>
        </authorList>
    </citation>
    <scope>NUCLEOTIDE SEQUENCE [LARGE SCALE GENOMIC DNA]</scope>
    <source>
        <strain evidence="5 6">J45</strain>
    </source>
</reference>
<protein>
    <submittedName>
        <fullName evidence="5">Mce-associated membrane protein</fullName>
    </submittedName>
</protein>
<feature type="transmembrane region" description="Helical" evidence="4">
    <location>
        <begin position="32"/>
        <end position="53"/>
    </location>
</feature>
<dbReference type="EMBL" id="VLJT01000008">
    <property type="protein sequence ID" value="TWH23738.1"/>
    <property type="molecule type" value="Genomic_DNA"/>
</dbReference>
<evidence type="ECO:0000256" key="2">
    <source>
        <dbReference type="ARBA" id="ARBA00023136"/>
    </source>
</evidence>
<sequence length="182" mass="19553">MTPTDAPTGNDTESAAESRDAAAATRSGVGRWVTAAVVVVLLAAAGFFGFRWWQAEQDAALRDDAITQAREYAVALGTYDYRSFDDNLTAVTSNATEEFASRYEEVAGDLRELVANGEGTSAARAEHAGLESFDGDVATVLVFLDQDVKNVVVPEGRTDATRFVITLKRVGDRWLLDGADAR</sequence>
<evidence type="ECO:0000313" key="6">
    <source>
        <dbReference type="Proteomes" id="UP000317573"/>
    </source>
</evidence>
<comment type="subcellular location">
    <subcellularLocation>
        <location evidence="1">Membrane</location>
    </subcellularLocation>
</comment>
<evidence type="ECO:0000256" key="1">
    <source>
        <dbReference type="ARBA" id="ARBA00004370"/>
    </source>
</evidence>
<keyword evidence="2 4" id="KW-0472">Membrane</keyword>
<evidence type="ECO:0000256" key="4">
    <source>
        <dbReference type="SAM" id="Phobius"/>
    </source>
</evidence>
<dbReference type="Proteomes" id="UP000317573">
    <property type="component" value="Unassembled WGS sequence"/>
</dbReference>
<evidence type="ECO:0000313" key="5">
    <source>
        <dbReference type="EMBL" id="TWH23738.1"/>
    </source>
</evidence>
<name>A0A562EPS5_RHORH</name>
<proteinExistence type="predicted"/>
<dbReference type="PANTHER" id="PTHR37042">
    <property type="entry name" value="OUTER MEMBRANE PROTEIN RV1973"/>
    <property type="match status" value="1"/>
</dbReference>
<evidence type="ECO:0000256" key="3">
    <source>
        <dbReference type="SAM" id="MobiDB-lite"/>
    </source>
</evidence>
<dbReference type="AlphaFoldDB" id="A0A562EPS5"/>
<gene>
    <name evidence="5" type="ORF">L618_001100000720</name>
</gene>
<accession>A0A562EPS5</accession>
<keyword evidence="4" id="KW-0812">Transmembrane</keyword>
<organism evidence="5 6">
    <name type="scientific">Rhodococcus rhodochrous J45</name>
    <dbReference type="NCBI Taxonomy" id="935266"/>
    <lineage>
        <taxon>Bacteria</taxon>
        <taxon>Bacillati</taxon>
        <taxon>Actinomycetota</taxon>
        <taxon>Actinomycetes</taxon>
        <taxon>Mycobacteriales</taxon>
        <taxon>Nocardiaceae</taxon>
        <taxon>Rhodococcus</taxon>
    </lineage>
</organism>
<dbReference type="RefSeq" id="WP_088898819.1">
    <property type="nucleotide sequence ID" value="NZ_VLJT01000008.1"/>
</dbReference>
<comment type="caution">
    <text evidence="5">The sequence shown here is derived from an EMBL/GenBank/DDBJ whole genome shotgun (WGS) entry which is preliminary data.</text>
</comment>
<feature type="compositionally biased region" description="Low complexity" evidence="3">
    <location>
        <begin position="11"/>
        <end position="21"/>
    </location>
</feature>
<feature type="compositionally biased region" description="Polar residues" evidence="3">
    <location>
        <begin position="1"/>
        <end position="10"/>
    </location>
</feature>
<dbReference type="PANTHER" id="PTHR37042:SF4">
    <property type="entry name" value="OUTER MEMBRANE PROTEIN RV1973"/>
    <property type="match status" value="1"/>
</dbReference>